<evidence type="ECO:0000313" key="2">
    <source>
        <dbReference type="Proteomes" id="UP000094197"/>
    </source>
</evidence>
<dbReference type="SUPFAM" id="SSF101898">
    <property type="entry name" value="NHL repeat"/>
    <property type="match status" value="1"/>
</dbReference>
<keyword evidence="2" id="KW-1185">Reference proteome</keyword>
<dbReference type="Gene3D" id="2.40.10.500">
    <property type="match status" value="1"/>
</dbReference>
<accession>A0A1D7UYM6</accession>
<dbReference type="KEGG" id="laj:A0128_12900"/>
<dbReference type="Gene3D" id="2.120.10.30">
    <property type="entry name" value="TolB, C-terminal domain"/>
    <property type="match status" value="2"/>
</dbReference>
<name>A0A1D7UYM6_9LEPT</name>
<proteinExistence type="predicted"/>
<gene>
    <name evidence="1" type="ORF">A0128_12900</name>
</gene>
<reference evidence="1 2" key="1">
    <citation type="submission" date="2016-04" db="EMBL/GenBank/DDBJ databases">
        <title>Complete genome seqeunce of Leptospira alstonii serovar Room22.</title>
        <authorList>
            <person name="Nally J.E."/>
            <person name="Bayles D.O."/>
            <person name="Hurley D."/>
            <person name="Fanning S."/>
            <person name="McMahon B.J."/>
            <person name="Arent Z."/>
        </authorList>
    </citation>
    <scope>NUCLEOTIDE SEQUENCE [LARGE SCALE GENOMIC DNA]</scope>
    <source>
        <strain evidence="1 2">GWTS #1</strain>
    </source>
</reference>
<evidence type="ECO:0000313" key="1">
    <source>
        <dbReference type="EMBL" id="AOP34671.1"/>
    </source>
</evidence>
<dbReference type="Proteomes" id="UP000094197">
    <property type="component" value="Chromosome 1"/>
</dbReference>
<dbReference type="PANTHER" id="PTHR46388:SF2">
    <property type="entry name" value="NHL REPEAT-CONTAINING PROTEIN 2"/>
    <property type="match status" value="1"/>
</dbReference>
<dbReference type="InterPro" id="IPR011042">
    <property type="entry name" value="6-blade_b-propeller_TolB-like"/>
</dbReference>
<dbReference type="EMBL" id="CP015217">
    <property type="protein sequence ID" value="AOP34671.1"/>
    <property type="molecule type" value="Genomic_DNA"/>
</dbReference>
<protein>
    <recommendedName>
        <fullName evidence="3">SMP-30/Gluconolactonase/LRE-like region domain-containing protein</fullName>
    </recommendedName>
</protein>
<organism evidence="1 2">
    <name type="scientific">Leptospira tipperaryensis</name>
    <dbReference type="NCBI Taxonomy" id="2564040"/>
    <lineage>
        <taxon>Bacteria</taxon>
        <taxon>Pseudomonadati</taxon>
        <taxon>Spirochaetota</taxon>
        <taxon>Spirochaetia</taxon>
        <taxon>Leptospirales</taxon>
        <taxon>Leptospiraceae</taxon>
        <taxon>Leptospira</taxon>
    </lineage>
</organism>
<dbReference type="AlphaFoldDB" id="A0A1D7UYM6"/>
<evidence type="ECO:0008006" key="3">
    <source>
        <dbReference type="Google" id="ProtNLM"/>
    </source>
</evidence>
<sequence length="676" mass="69479">MINKYFQSACIFFLFAFSFFLLFSNCLPDEHKHALNLILGSPSSANHTITQTAPQSESYSVSITVSGLSGSGLILQNNGSDSLSIVSNGSFSFSNSLNSGSSYNVTVFQNPSTPSQICSVSNGAGLIASSSISNISVVCSTNSYSISGNVTGLAGGSLVLKNNGTDDLAISANGSFSFPTPIASGSTYSVTVAQNPNSPSQVCSVGNASGSVSGSNITNIAIACVDSYSIGGSVTVEGGVLNGNIVVTNSTNGDSKTVLTTSSFPYNFTMSSSLSSGSAYNLNVSSPSGQTCRISLFKGAVVSSNINNIRIHCLNGNKGAIVGGLSIQGNMSGLTGNMEVAAPFTNTIFAGVVSGNLGIAGAAVDGSVGNSAYFDEPYGMATDGNSLYVADYHNHLVRKIDIATRTTRNLFSVENVQGIATDGVFVYASGKETNTIVKYDLGTSTLTVIAPMVWTGSSYRSGYADGPAGTTARFNCPIALTTDGVNLYIADSANHVIRKIDLNTNIVSTVAGIAGSPLSGPSDNAIGTLAQFNNPSALILDADGTSLYVSDTSANKIRLIDLSISGNPVTTIAGFTTGAAGASSLPRSGLSTKFHEPLGIVSDGSNYLFVSDAYNNRIVRIAKAFPNTVTFLSGSGSYSVTSGVATAAGFYTPWGIAFDGQNLFMTNMGNVVRRME</sequence>
<dbReference type="PANTHER" id="PTHR46388">
    <property type="entry name" value="NHL REPEAT-CONTAINING PROTEIN 2"/>
    <property type="match status" value="1"/>
</dbReference>